<protein>
    <submittedName>
        <fullName evidence="7">Pyrroloquinoline quinone-dependent dehydrogenase</fullName>
    </submittedName>
</protein>
<dbReference type="InterPro" id="IPR018391">
    <property type="entry name" value="PQQ_b-propeller_rpt"/>
</dbReference>
<feature type="signal peptide" evidence="5">
    <location>
        <begin position="1"/>
        <end position="20"/>
    </location>
</feature>
<dbReference type="PROSITE" id="PS51257">
    <property type="entry name" value="PROKAR_LIPOPROTEIN"/>
    <property type="match status" value="1"/>
</dbReference>
<evidence type="ECO:0000256" key="2">
    <source>
        <dbReference type="ARBA" id="ARBA00008156"/>
    </source>
</evidence>
<evidence type="ECO:0000313" key="7">
    <source>
        <dbReference type="EMBL" id="MFC4411709.1"/>
    </source>
</evidence>
<comment type="caution">
    <text evidence="7">The sequence shown here is derived from an EMBL/GenBank/DDBJ whole genome shotgun (WGS) entry which is preliminary data.</text>
</comment>
<evidence type="ECO:0000256" key="1">
    <source>
        <dbReference type="ARBA" id="ARBA00001931"/>
    </source>
</evidence>
<sequence length="571" mass="61259">MNKKIVSGSALILAASLALSACSDTSTTDQDAGKAPDNTGDKKSEEVTYSNWTTFGYDLGLNRHVPFEEITKDNVNDLGIVWSAKFKDLDENIPAGNQNYPIVIDGVAYVSTSHNYVFAFDALTGEVKWEWKPSQELLDTIERTGMPSVNRGVAVAEGKVFMLTNDVGVVSIDQETGETVDYIQVSDYFPDITIDNGYYETTAPVYYDGKIFIGSSGGDNGVRGFEMAFNASDLTPAWDEPFWTVPPKGEDWLAEGLFGGGGAVWMPPSVDEETGLMYISAGNPAPDFFGASRPGANPHTNSVIALEADTGKMVWAQQQLAHDLWDYDTADSPTIINTTVDGEERKLVIVGTKGAEWFAYDAETGEPVFENVAFGKIDHPEPTPEGVLAYPGVLGGQNYAPDTFDPELNLALIGSIEQPVIYKTAKNEEEAQQEGPAGAAAFGTSYAPAADVPAFGRITAIDTTTGEVKWQIDTPDMQRGGLTSTATGLSFYGELDGKVKALDTATGEELWAFQTTGDTISAAPSIFEVDGKSYIMITSAGRNPQIFVFALGGDKTQGEASGEKVDSNPHK</sequence>
<dbReference type="InterPro" id="IPR002372">
    <property type="entry name" value="PQQ_rpt_dom"/>
</dbReference>
<dbReference type="SMART" id="SM00564">
    <property type="entry name" value="PQQ"/>
    <property type="match status" value="6"/>
</dbReference>
<keyword evidence="8" id="KW-1185">Reference proteome</keyword>
<feature type="compositionally biased region" description="Basic and acidic residues" evidence="4">
    <location>
        <begin position="31"/>
        <end position="45"/>
    </location>
</feature>
<dbReference type="Proteomes" id="UP001595817">
    <property type="component" value="Unassembled WGS sequence"/>
</dbReference>
<reference evidence="8" key="1">
    <citation type="journal article" date="2019" name="Int. J. Syst. Evol. Microbiol.">
        <title>The Global Catalogue of Microorganisms (GCM) 10K type strain sequencing project: providing services to taxonomists for standard genome sequencing and annotation.</title>
        <authorList>
            <consortium name="The Broad Institute Genomics Platform"/>
            <consortium name="The Broad Institute Genome Sequencing Center for Infectious Disease"/>
            <person name="Wu L."/>
            <person name="Ma J."/>
        </authorList>
    </citation>
    <scope>NUCLEOTIDE SEQUENCE [LARGE SCALE GENOMIC DNA]</scope>
    <source>
        <strain evidence="8">CCUG 59778</strain>
    </source>
</reference>
<accession>A0ABV8X9P5</accession>
<dbReference type="EMBL" id="JBHSEC010000022">
    <property type="protein sequence ID" value="MFC4411709.1"/>
    <property type="molecule type" value="Genomic_DNA"/>
</dbReference>
<evidence type="ECO:0000313" key="8">
    <source>
        <dbReference type="Proteomes" id="UP001595817"/>
    </source>
</evidence>
<feature type="chain" id="PRO_5046673983" evidence="5">
    <location>
        <begin position="21"/>
        <end position="571"/>
    </location>
</feature>
<feature type="domain" description="Pyrrolo-quinoline quinone repeat" evidence="6">
    <location>
        <begin position="382"/>
        <end position="535"/>
    </location>
</feature>
<evidence type="ECO:0000256" key="3">
    <source>
        <dbReference type="ARBA" id="ARBA00023002"/>
    </source>
</evidence>
<dbReference type="Pfam" id="PF01011">
    <property type="entry name" value="PQQ"/>
    <property type="match status" value="2"/>
</dbReference>
<dbReference type="InterPro" id="IPR011047">
    <property type="entry name" value="Quinoprotein_ADH-like_sf"/>
</dbReference>
<dbReference type="SUPFAM" id="SSF50998">
    <property type="entry name" value="Quinoprotein alcohol dehydrogenase-like"/>
    <property type="match status" value="1"/>
</dbReference>
<dbReference type="Gene3D" id="2.140.10.10">
    <property type="entry name" value="Quinoprotein alcohol dehydrogenase-like superfamily"/>
    <property type="match status" value="1"/>
</dbReference>
<feature type="domain" description="Pyrrolo-quinoline quinone repeat" evidence="6">
    <location>
        <begin position="52"/>
        <end position="370"/>
    </location>
</feature>
<dbReference type="RefSeq" id="WP_378156966.1">
    <property type="nucleotide sequence ID" value="NZ_JBHSEC010000022.1"/>
</dbReference>
<proteinExistence type="inferred from homology"/>
<feature type="region of interest" description="Disordered" evidence="4">
    <location>
        <begin position="24"/>
        <end position="45"/>
    </location>
</feature>
<keyword evidence="5" id="KW-0732">Signal</keyword>
<dbReference type="PANTHER" id="PTHR32303">
    <property type="entry name" value="QUINOPROTEIN ALCOHOL DEHYDROGENASE (CYTOCHROME C)"/>
    <property type="match status" value="1"/>
</dbReference>
<evidence type="ECO:0000256" key="5">
    <source>
        <dbReference type="SAM" id="SignalP"/>
    </source>
</evidence>
<name>A0ABV8X9P5_9LACT</name>
<gene>
    <name evidence="7" type="ORF">ACFOZY_15055</name>
</gene>
<comment type="similarity">
    <text evidence="2">Belongs to the bacterial PQQ dehydrogenase family.</text>
</comment>
<comment type="cofactor">
    <cofactor evidence="1">
        <name>pyrroloquinoline quinone</name>
        <dbReference type="ChEBI" id="CHEBI:58442"/>
    </cofactor>
</comment>
<keyword evidence="3" id="KW-0560">Oxidoreductase</keyword>
<evidence type="ECO:0000259" key="6">
    <source>
        <dbReference type="Pfam" id="PF01011"/>
    </source>
</evidence>
<organism evidence="7 8">
    <name type="scientific">Chungangia koreensis</name>
    <dbReference type="NCBI Taxonomy" id="752657"/>
    <lineage>
        <taxon>Bacteria</taxon>
        <taxon>Bacillati</taxon>
        <taxon>Bacillota</taxon>
        <taxon>Bacilli</taxon>
        <taxon>Lactobacillales</taxon>
        <taxon>Chungangia</taxon>
    </lineage>
</organism>
<evidence type="ECO:0000256" key="4">
    <source>
        <dbReference type="SAM" id="MobiDB-lite"/>
    </source>
</evidence>